<dbReference type="EMBL" id="JAAGAX010000003">
    <property type="protein sequence ID" value="KAF2320509.1"/>
    <property type="molecule type" value="Genomic_DNA"/>
</dbReference>
<evidence type="ECO:0000313" key="13">
    <source>
        <dbReference type="EMBL" id="KAF2320509.1"/>
    </source>
</evidence>
<accession>A0A6A6N8I2</accession>
<dbReference type="PANTHER" id="PTHR24349">
    <property type="entry name" value="SERINE/THREONINE-PROTEIN KINASE"/>
    <property type="match status" value="1"/>
</dbReference>
<name>A0A6A6N8I2_HEVBR</name>
<dbReference type="InterPro" id="IPR050205">
    <property type="entry name" value="CDPK_Ser/Thr_kinases"/>
</dbReference>
<proteinExistence type="inferred from homology"/>
<dbReference type="CDD" id="cd05117">
    <property type="entry name" value="STKc_CAMK"/>
    <property type="match status" value="1"/>
</dbReference>
<dbReference type="InterPro" id="IPR008271">
    <property type="entry name" value="Ser/Thr_kinase_AS"/>
</dbReference>
<evidence type="ECO:0000256" key="3">
    <source>
        <dbReference type="ARBA" id="ARBA00022527"/>
    </source>
</evidence>
<feature type="binding site" evidence="9">
    <location>
        <position position="95"/>
    </location>
    <ligand>
        <name>ATP</name>
        <dbReference type="ChEBI" id="CHEBI:30616"/>
    </ligand>
</feature>
<feature type="transmembrane region" description="Helical" evidence="11">
    <location>
        <begin position="216"/>
        <end position="236"/>
    </location>
</feature>
<dbReference type="InterPro" id="IPR017441">
    <property type="entry name" value="Protein_kinase_ATP_BS"/>
</dbReference>
<evidence type="ECO:0000256" key="5">
    <source>
        <dbReference type="ARBA" id="ARBA00022741"/>
    </source>
</evidence>
<feature type="domain" description="Protein kinase" evidence="12">
    <location>
        <begin position="66"/>
        <end position="348"/>
    </location>
</feature>
<dbReference type="Proteomes" id="UP000467840">
    <property type="component" value="Chromosome 10"/>
</dbReference>
<keyword evidence="11" id="KW-1133">Transmembrane helix</keyword>
<evidence type="ECO:0000313" key="14">
    <source>
        <dbReference type="Proteomes" id="UP000467840"/>
    </source>
</evidence>
<evidence type="ECO:0000256" key="4">
    <source>
        <dbReference type="ARBA" id="ARBA00022679"/>
    </source>
</evidence>
<keyword evidence="7 9" id="KW-0067">ATP-binding</keyword>
<comment type="similarity">
    <text evidence="2">Belongs to the protein kinase superfamily. CAMK Ser/Thr protein kinase family. SNF1 subfamily.</text>
</comment>
<dbReference type="PROSITE" id="PS50011">
    <property type="entry name" value="PROTEIN_KINASE_DOM"/>
    <property type="match status" value="1"/>
</dbReference>
<gene>
    <name evidence="13" type="ORF">GH714_027841</name>
</gene>
<dbReference type="FunFam" id="3.30.200.20:FF:000042">
    <property type="entry name" value="Aurora kinase A"/>
    <property type="match status" value="1"/>
</dbReference>
<evidence type="ECO:0000256" key="11">
    <source>
        <dbReference type="SAM" id="Phobius"/>
    </source>
</evidence>
<comment type="caution">
    <text evidence="13">The sequence shown here is derived from an EMBL/GenBank/DDBJ whole genome shotgun (WGS) entry which is preliminary data.</text>
</comment>
<sequence>MQRPAPRDGVVGPSPKILFTNRNQSMSKVFELSSSLDSPCRGLKRKIGCIDVATQLGRKKKIEQQYDLGATIGKGKFGSVVLCRSKVTGEEFACKMLRKGEDLVHREVEIMQHLSGHPGIVTLKAVYEDSESFYLVMELCSGGRLLDQMAREGQYSEHHAANVLRELISVIKYCHDMGVVHRDIKPENILVTTSEQMKLADFGLAMRISNGNNGFLFKYFAVFLWASVLMLCTYTYCWTVCKRYWSEPYRCSWKSCLRCPEVLLGNYSEKVDIWSAGVLLHALLVGILPFQGDSLDAVFEAIKKVNLDFESGLWESVSQPARDLVARMLNRDVSSRLTADEILRHPWILFHTEPTLKVRTVKPKLGNHVRLTFQRLTGKDGLESERIDITTSSFLSDDTSLILSSGDSIKRLDEQDCGFVDVLAVAMSRVRISEPKRSRLCGPTSPIRRECSSNIKFNVAACFELSKHGRFVQLCYKWAKTGPRALDPSYNNIKTGPVK</sequence>
<keyword evidence="4" id="KW-0808">Transferase</keyword>
<dbReference type="PROSITE" id="PS00107">
    <property type="entry name" value="PROTEIN_KINASE_ATP"/>
    <property type="match status" value="1"/>
</dbReference>
<evidence type="ECO:0000259" key="12">
    <source>
        <dbReference type="PROSITE" id="PS50011"/>
    </source>
</evidence>
<keyword evidence="11" id="KW-0472">Membrane</keyword>
<dbReference type="AlphaFoldDB" id="A0A6A6N8I2"/>
<dbReference type="InterPro" id="IPR000719">
    <property type="entry name" value="Prot_kinase_dom"/>
</dbReference>
<evidence type="ECO:0000256" key="9">
    <source>
        <dbReference type="PROSITE-ProRule" id="PRU10141"/>
    </source>
</evidence>
<evidence type="ECO:0000256" key="8">
    <source>
        <dbReference type="ARBA" id="ARBA00058225"/>
    </source>
</evidence>
<dbReference type="FunFam" id="1.10.510.10:FF:000571">
    <property type="entry name" value="Maternal embryonic leucine zipper kinase"/>
    <property type="match status" value="1"/>
</dbReference>
<dbReference type="SUPFAM" id="SSF56112">
    <property type="entry name" value="Protein kinase-like (PK-like)"/>
    <property type="match status" value="1"/>
</dbReference>
<organism evidence="13 14">
    <name type="scientific">Hevea brasiliensis</name>
    <name type="common">Para rubber tree</name>
    <name type="synonym">Siphonia brasiliensis</name>
    <dbReference type="NCBI Taxonomy" id="3981"/>
    <lineage>
        <taxon>Eukaryota</taxon>
        <taxon>Viridiplantae</taxon>
        <taxon>Streptophyta</taxon>
        <taxon>Embryophyta</taxon>
        <taxon>Tracheophyta</taxon>
        <taxon>Spermatophyta</taxon>
        <taxon>Magnoliopsida</taxon>
        <taxon>eudicotyledons</taxon>
        <taxon>Gunneridae</taxon>
        <taxon>Pentapetalae</taxon>
        <taxon>rosids</taxon>
        <taxon>fabids</taxon>
        <taxon>Malpighiales</taxon>
        <taxon>Euphorbiaceae</taxon>
        <taxon>Crotonoideae</taxon>
        <taxon>Micrandreae</taxon>
        <taxon>Hevea</taxon>
    </lineage>
</organism>
<keyword evidence="11" id="KW-0812">Transmembrane</keyword>
<evidence type="ECO:0000256" key="7">
    <source>
        <dbReference type="ARBA" id="ARBA00022840"/>
    </source>
</evidence>
<keyword evidence="3 10" id="KW-0723">Serine/threonine-protein kinase</keyword>
<keyword evidence="6" id="KW-0418">Kinase</keyword>
<evidence type="ECO:0000256" key="1">
    <source>
        <dbReference type="ARBA" id="ARBA00005354"/>
    </source>
</evidence>
<comment type="function">
    <text evidence="8">CIPK serine-threonine protein kinases interact with CBL proteins. Binding of a CBL protein to the regulatory NAF domain of CIPK protein lead to the activation of the kinase in a calcium-dependent manner.</text>
</comment>
<keyword evidence="14" id="KW-1185">Reference proteome</keyword>
<dbReference type="InterPro" id="IPR011009">
    <property type="entry name" value="Kinase-like_dom_sf"/>
</dbReference>
<dbReference type="PROSITE" id="PS00108">
    <property type="entry name" value="PROTEIN_KINASE_ST"/>
    <property type="match status" value="1"/>
</dbReference>
<comment type="similarity">
    <text evidence="1">Belongs to the protein kinase superfamily. CAMK Ser/Thr protein kinase family. CaMK subfamily.</text>
</comment>
<dbReference type="GO" id="GO:0005524">
    <property type="term" value="F:ATP binding"/>
    <property type="evidence" value="ECO:0007669"/>
    <property type="project" value="UniProtKB-UniRule"/>
</dbReference>
<protein>
    <recommendedName>
        <fullName evidence="12">Protein kinase domain-containing protein</fullName>
    </recommendedName>
</protein>
<evidence type="ECO:0000256" key="10">
    <source>
        <dbReference type="RuleBase" id="RU000304"/>
    </source>
</evidence>
<keyword evidence="5 9" id="KW-0547">Nucleotide-binding</keyword>
<dbReference type="Gene3D" id="1.10.510.10">
    <property type="entry name" value="Transferase(Phosphotransferase) domain 1"/>
    <property type="match status" value="1"/>
</dbReference>
<reference evidence="13 14" key="1">
    <citation type="journal article" date="2020" name="Mol. Plant">
        <title>The Chromosome-Based Rubber Tree Genome Provides New Insights into Spurge Genome Evolution and Rubber Biosynthesis.</title>
        <authorList>
            <person name="Liu J."/>
            <person name="Shi C."/>
            <person name="Shi C.C."/>
            <person name="Li W."/>
            <person name="Zhang Q.J."/>
            <person name="Zhang Y."/>
            <person name="Li K."/>
            <person name="Lu H.F."/>
            <person name="Shi C."/>
            <person name="Zhu S.T."/>
            <person name="Xiao Z.Y."/>
            <person name="Nan H."/>
            <person name="Yue Y."/>
            <person name="Zhu X.G."/>
            <person name="Wu Y."/>
            <person name="Hong X.N."/>
            <person name="Fan G.Y."/>
            <person name="Tong Y."/>
            <person name="Zhang D."/>
            <person name="Mao C.L."/>
            <person name="Liu Y.L."/>
            <person name="Hao S.J."/>
            <person name="Liu W.Q."/>
            <person name="Lv M.Q."/>
            <person name="Zhang H.B."/>
            <person name="Liu Y."/>
            <person name="Hu-Tang G.R."/>
            <person name="Wang J.P."/>
            <person name="Wang J.H."/>
            <person name="Sun Y.H."/>
            <person name="Ni S.B."/>
            <person name="Chen W.B."/>
            <person name="Zhang X.C."/>
            <person name="Jiao Y.N."/>
            <person name="Eichler E.E."/>
            <person name="Li G.H."/>
            <person name="Liu X."/>
            <person name="Gao L.Z."/>
        </authorList>
    </citation>
    <scope>NUCLEOTIDE SEQUENCE [LARGE SCALE GENOMIC DNA]</scope>
    <source>
        <strain evidence="14">cv. GT1</strain>
        <tissue evidence="13">Leaf</tissue>
    </source>
</reference>
<evidence type="ECO:0000256" key="2">
    <source>
        <dbReference type="ARBA" id="ARBA00006234"/>
    </source>
</evidence>
<evidence type="ECO:0000256" key="6">
    <source>
        <dbReference type="ARBA" id="ARBA00022777"/>
    </source>
</evidence>
<dbReference type="SMART" id="SM00220">
    <property type="entry name" value="S_TKc"/>
    <property type="match status" value="1"/>
</dbReference>
<dbReference type="GO" id="GO:0004674">
    <property type="term" value="F:protein serine/threonine kinase activity"/>
    <property type="evidence" value="ECO:0007669"/>
    <property type="project" value="UniProtKB-KW"/>
</dbReference>
<dbReference type="Pfam" id="PF00069">
    <property type="entry name" value="Pkinase"/>
    <property type="match status" value="1"/>
</dbReference>